<evidence type="ECO:0000256" key="1">
    <source>
        <dbReference type="ARBA" id="ARBA00022729"/>
    </source>
</evidence>
<keyword evidence="1 2" id="KW-0732">Signal</keyword>
<dbReference type="OMA" id="EERCCND"/>
<reference evidence="4" key="2">
    <citation type="submission" date="2011-02" db="EMBL/GenBank/DDBJ databases">
        <authorList>
            <person name="Angireddy R."/>
            <person name="Yenugu S."/>
        </authorList>
    </citation>
    <scope>NUCLEOTIDE SEQUENCE</scope>
    <source>
        <strain evidence="4">Wistar</strain>
        <tissue evidence="4">Epididymis</tissue>
    </source>
</reference>
<dbReference type="SMR" id="D4AE36"/>
<dbReference type="RGD" id="2323077">
    <property type="gene designation" value="Pate14"/>
</dbReference>
<dbReference type="eggNOG" id="ENOG502TDW1">
    <property type="taxonomic scope" value="Eukaryota"/>
</dbReference>
<dbReference type="GeneID" id="100359968"/>
<evidence type="ECO:0000259" key="3">
    <source>
        <dbReference type="Pfam" id="PF00021"/>
    </source>
</evidence>
<protein>
    <submittedName>
        <fullName evidence="5">Prostate and testis expressed 14</fullName>
    </submittedName>
    <submittedName>
        <fullName evidence="4">Prostate and testis expressed protein Q</fullName>
    </submittedName>
</protein>
<dbReference type="Proteomes" id="UP000002494">
    <property type="component" value="Chromosome 8"/>
</dbReference>
<dbReference type="GO" id="GO:0005886">
    <property type="term" value="C:plasma membrane"/>
    <property type="evidence" value="ECO:0000318"/>
    <property type="project" value="GO_Central"/>
</dbReference>
<reference evidence="4" key="3">
    <citation type="journal article" date="2012" name="PLoS ONE">
        <title>Genomic organization, tissue distribution and functional characterization of the rat pate gene cluster.</title>
        <authorList>
            <person name="Rajesh A."/>
            <person name="Yenugu S."/>
        </authorList>
    </citation>
    <scope>NUCLEOTIDE SEQUENCE</scope>
    <source>
        <strain evidence="4">Wistar</strain>
        <tissue evidence="4">Epididymis</tissue>
    </source>
</reference>
<dbReference type="GO" id="GO:0095500">
    <property type="term" value="P:acetylcholine receptor signaling pathway"/>
    <property type="evidence" value="ECO:0000318"/>
    <property type="project" value="GO_Central"/>
</dbReference>
<dbReference type="Pfam" id="PF00021">
    <property type="entry name" value="UPAR_LY6"/>
    <property type="match status" value="1"/>
</dbReference>
<feature type="domain" description="UPAR/Ly6" evidence="3">
    <location>
        <begin position="20"/>
        <end position="98"/>
    </location>
</feature>
<dbReference type="STRING" id="10116.ENSRNOP00000057187"/>
<gene>
    <name evidence="5 7" type="primary">Pate14</name>
    <name evidence="7" type="synonym">LOC100359968</name>
    <name evidence="4" type="synonym">Pate-Q</name>
</gene>
<dbReference type="Ensembl" id="ENSRNOT00000060443.4">
    <property type="protein sequence ID" value="ENSRNOP00000057187.2"/>
    <property type="gene ID" value="ENSRNOG00000080636.1"/>
</dbReference>
<dbReference type="GO" id="GO:0045202">
    <property type="term" value="C:synapse"/>
    <property type="evidence" value="ECO:0007669"/>
    <property type="project" value="GOC"/>
</dbReference>
<reference evidence="5" key="4">
    <citation type="submission" date="2025-05" db="UniProtKB">
        <authorList>
            <consortium name="Ensembl"/>
        </authorList>
    </citation>
    <scope>IDENTIFICATION</scope>
    <source>
        <strain evidence="5">Brown Norway</strain>
    </source>
</reference>
<dbReference type="HOGENOM" id="CLU_178161_0_0_1"/>
<evidence type="ECO:0000256" key="2">
    <source>
        <dbReference type="SAM" id="SignalP"/>
    </source>
</evidence>
<dbReference type="GO" id="GO:0033130">
    <property type="term" value="F:acetylcholine receptor binding"/>
    <property type="evidence" value="ECO:0000318"/>
    <property type="project" value="GO_Central"/>
</dbReference>
<feature type="chain" id="PRO_5014087914" evidence="2">
    <location>
        <begin position="22"/>
        <end position="101"/>
    </location>
</feature>
<sequence length="101" mass="11000">MEKHILLLLLGLSLLVSSLQALTCITCERFNSRGICERGEGCCQAQPGEKCASFITYKDGKVQYGSQKCADVCFSGTVENGGLTVRMNCCSHRSFCNKAHT</sequence>
<accession>H8Y6J2</accession>
<evidence type="ECO:0000313" key="7">
    <source>
        <dbReference type="RGD" id="2323077"/>
    </source>
</evidence>
<dbReference type="RefSeq" id="NP_001244023.1">
    <property type="nucleotide sequence ID" value="NM_001257094.2"/>
</dbReference>
<dbReference type="OrthoDB" id="9603787at2759"/>
<dbReference type="InterPro" id="IPR016054">
    <property type="entry name" value="LY6_UPA_recep-like"/>
</dbReference>
<dbReference type="UCSC" id="RGD:2323077">
    <property type="organism name" value="rat"/>
</dbReference>
<dbReference type="AlphaFoldDB" id="D4AE36"/>
<dbReference type="GO" id="GO:0030550">
    <property type="term" value="F:acetylcholine receptor inhibitor activity"/>
    <property type="evidence" value="ECO:0000318"/>
    <property type="project" value="GO_Central"/>
</dbReference>
<evidence type="ECO:0000313" key="6">
    <source>
        <dbReference type="Proteomes" id="UP000002494"/>
    </source>
</evidence>
<dbReference type="CDD" id="cd23628">
    <property type="entry name" value="TFP_LU_ECD_SP10_like"/>
    <property type="match status" value="1"/>
</dbReference>
<proteinExistence type="evidence at transcript level"/>
<dbReference type="InterPro" id="IPR051110">
    <property type="entry name" value="Ly-6/neurotoxin-like_GPI-ap"/>
</dbReference>
<keyword evidence="6" id="KW-1185">Reference proteome</keyword>
<evidence type="ECO:0000313" key="4">
    <source>
        <dbReference type="EMBL" id="AEZ68746.1"/>
    </source>
</evidence>
<reference evidence="5 6" key="1">
    <citation type="journal article" date="2004" name="Nature">
        <title>Genome sequence of the Brown Norway rat yields insights into mammalian evolution.</title>
        <authorList>
            <consortium name="Rat Genome Sequencing Project Consortium"/>
            <person name="Gibbs R.A."/>
            <person name="Weinstock G.M."/>
            <person name="Metzker M.L."/>
            <person name="Muzny D.M."/>
            <person name="Sodergren E.J."/>
            <person name="Scherer S."/>
            <person name="Scott G."/>
            <person name="Steffen D."/>
            <person name="Worley K.C."/>
            <person name="Burch P.E."/>
            <person name="Okwuonu G."/>
            <person name="Hines S."/>
            <person name="Lewis L."/>
            <person name="Deramo C."/>
            <person name="Delgado O."/>
            <person name="Dugan-Rocha S."/>
            <person name="Miner G."/>
            <person name="Morgan M."/>
            <person name="Hawes A."/>
            <person name="Gill R."/>
            <person name="Holt R.A."/>
            <person name="Adams M.D."/>
            <person name="Amanatides P.G."/>
            <person name="Baden-Tillson H."/>
            <person name="Barnstead M."/>
            <person name="Chin S."/>
            <person name="Evans C.A."/>
            <person name="Ferriera S."/>
            <person name="Fosler C."/>
            <person name="Glodek A."/>
            <person name="Gu Z."/>
            <person name="Jennings D."/>
            <person name="Kraft C.L."/>
            <person name="Nguyen T."/>
            <person name="Pfannkoch C.M."/>
            <person name="Sitter C."/>
            <person name="Sutton G.G."/>
            <person name="Venter J.C."/>
            <person name="Woodage T."/>
            <person name="Smith D."/>
            <person name="Lee H.-M."/>
            <person name="Gustafson E."/>
            <person name="Cahill P."/>
            <person name="Kana A."/>
            <person name="Doucette-Stamm L."/>
            <person name="Weinstock K."/>
            <person name="Fechtel K."/>
            <person name="Weiss R.B."/>
            <person name="Dunn D.M."/>
            <person name="Green E.D."/>
            <person name="Blakesley R.W."/>
            <person name="Bouffard G.G."/>
            <person name="De Jong P.J."/>
            <person name="Osoegawa K."/>
            <person name="Zhu B."/>
            <person name="Marra M."/>
            <person name="Schein J."/>
            <person name="Bosdet I."/>
            <person name="Fjell C."/>
            <person name="Jones S."/>
            <person name="Krzywinski M."/>
            <person name="Mathewson C."/>
            <person name="Siddiqui A."/>
            <person name="Wye N."/>
            <person name="McPherson J."/>
            <person name="Zhao S."/>
            <person name="Fraser C.M."/>
            <person name="Shetty J."/>
            <person name="Shatsman S."/>
            <person name="Geer K."/>
            <person name="Chen Y."/>
            <person name="Abramzon S."/>
            <person name="Nierman W.C."/>
            <person name="Havlak P.H."/>
            <person name="Chen R."/>
            <person name="Durbin K.J."/>
            <person name="Egan A."/>
            <person name="Ren Y."/>
            <person name="Song X.-Z."/>
            <person name="Li B."/>
            <person name="Liu Y."/>
            <person name="Qin X."/>
            <person name="Cawley S."/>
            <person name="Cooney A.J."/>
            <person name="D'Souza L.M."/>
            <person name="Martin K."/>
            <person name="Wu J.Q."/>
            <person name="Gonzalez-Garay M.L."/>
            <person name="Jackson A.R."/>
            <person name="Kalafus K.J."/>
            <person name="McLeod M.P."/>
            <person name="Milosavljevic A."/>
            <person name="Virk D."/>
            <person name="Volkov A."/>
            <person name="Wheeler D.A."/>
            <person name="Zhang Z."/>
            <person name="Bailey J.A."/>
            <person name="Eichler E.E."/>
            <person name="Tuzun E."/>
            <person name="Birney E."/>
            <person name="Mongin E."/>
            <person name="Ureta-Vidal A."/>
            <person name="Woodwark C."/>
            <person name="Zdobnov E."/>
            <person name="Bork P."/>
            <person name="Suyama M."/>
            <person name="Torrents D."/>
            <person name="Alexandersson M."/>
            <person name="Trask B.J."/>
            <person name="Young J.M."/>
            <person name="Huang H."/>
            <person name="Wang H."/>
            <person name="Xing H."/>
            <person name="Daniels S."/>
            <person name="Gietzen D."/>
            <person name="Schmidt J."/>
            <person name="Stevens K."/>
            <person name="Vitt U."/>
            <person name="Wingrove J."/>
            <person name="Camara F."/>
            <person name="Mar Alba M."/>
            <person name="Abril J.F."/>
            <person name="Guigo R."/>
            <person name="Smit A."/>
            <person name="Dubchak I."/>
            <person name="Rubin E.M."/>
            <person name="Couronne O."/>
            <person name="Poliakov A."/>
            <person name="Huebner N."/>
            <person name="Ganten D."/>
            <person name="Goesele C."/>
            <person name="Hummel O."/>
            <person name="Kreitler T."/>
            <person name="Lee Y.-A."/>
            <person name="Monti J."/>
            <person name="Schulz H."/>
            <person name="Zimdahl H."/>
            <person name="Himmelbauer H."/>
            <person name="Lehrach H."/>
            <person name="Jacob H.J."/>
            <person name="Bromberg S."/>
            <person name="Gullings-Handley J."/>
            <person name="Jensen-Seaman M.I."/>
            <person name="Kwitek A.E."/>
            <person name="Lazar J."/>
            <person name="Pasko D."/>
            <person name="Tonellato P.J."/>
            <person name="Twigger S."/>
            <person name="Ponting C.P."/>
            <person name="Duarte J.M."/>
            <person name="Rice S."/>
            <person name="Goodstadt L."/>
            <person name="Beatson S.A."/>
            <person name="Emes R.D."/>
            <person name="Winter E.E."/>
            <person name="Webber C."/>
            <person name="Brandt P."/>
            <person name="Nyakatura G."/>
            <person name="Adetobi M."/>
            <person name="Chiaromonte F."/>
            <person name="Elnitski L."/>
            <person name="Eswara P."/>
            <person name="Hardison R.C."/>
            <person name="Hou M."/>
            <person name="Kolbe D."/>
            <person name="Makova K."/>
            <person name="Miller W."/>
            <person name="Nekrutenko A."/>
            <person name="Riemer C."/>
            <person name="Schwartz S."/>
            <person name="Taylor J."/>
            <person name="Yang S."/>
            <person name="Zhang Y."/>
            <person name="Lindpaintner K."/>
            <person name="Andrews T.D."/>
            <person name="Caccamo M."/>
            <person name="Clamp M."/>
            <person name="Clarke L."/>
            <person name="Curwen V."/>
            <person name="Durbin R.M."/>
            <person name="Eyras E."/>
            <person name="Searle S.M."/>
            <person name="Cooper G.M."/>
            <person name="Batzoglou S."/>
            <person name="Brudno M."/>
            <person name="Sidow A."/>
            <person name="Stone E.A."/>
            <person name="Payseur B.A."/>
            <person name="Bourque G."/>
            <person name="Lopez-Otin C."/>
            <person name="Puente X.S."/>
            <person name="Chakrabarti K."/>
            <person name="Chatterji S."/>
            <person name="Dewey C."/>
            <person name="Pachter L."/>
            <person name="Bray N."/>
            <person name="Yap V.B."/>
            <person name="Caspi A."/>
            <person name="Tesler G."/>
            <person name="Pevzner P.A."/>
            <person name="Haussler D."/>
            <person name="Roskin K.M."/>
            <person name="Baertsch R."/>
            <person name="Clawson H."/>
            <person name="Furey T.S."/>
            <person name="Hinrichs A.S."/>
            <person name="Karolchik D."/>
            <person name="Kent W.J."/>
            <person name="Rosenbloom K.R."/>
            <person name="Trumbower H."/>
            <person name="Weirauch M."/>
            <person name="Cooper D.N."/>
            <person name="Stenson P.D."/>
            <person name="Ma B."/>
            <person name="Brent M."/>
            <person name="Arumugam M."/>
            <person name="Shteynberg D."/>
            <person name="Copley R.R."/>
            <person name="Taylor M.S."/>
            <person name="Riethman H."/>
            <person name="Mudunuri U."/>
            <person name="Peterson J."/>
            <person name="Guyer M."/>
            <person name="Felsenfeld A."/>
            <person name="Old S."/>
            <person name="Mockrin S."/>
            <person name="Collins F.S."/>
        </authorList>
    </citation>
    <scope>NUCLEOTIDE SEQUENCE [LARGE SCALE GENOMIC DNA]</scope>
    <source>
        <strain evidence="5 6">Brown Norway</strain>
    </source>
</reference>
<organism evidence="5 6">
    <name type="scientific">Rattus norvegicus</name>
    <name type="common">Rat</name>
    <dbReference type="NCBI Taxonomy" id="10116"/>
    <lineage>
        <taxon>Eukaryota</taxon>
        <taxon>Metazoa</taxon>
        <taxon>Chordata</taxon>
        <taxon>Craniata</taxon>
        <taxon>Vertebrata</taxon>
        <taxon>Euteleostomi</taxon>
        <taxon>Mammalia</taxon>
        <taxon>Eutheria</taxon>
        <taxon>Euarchontoglires</taxon>
        <taxon>Glires</taxon>
        <taxon>Rodentia</taxon>
        <taxon>Myomorpha</taxon>
        <taxon>Muroidea</taxon>
        <taxon>Muridae</taxon>
        <taxon>Murinae</taxon>
        <taxon>Rattus</taxon>
    </lineage>
</organism>
<dbReference type="CTD" id="235973"/>
<dbReference type="KEGG" id="rno:100359968"/>
<name>D4AE36_RAT</name>
<dbReference type="PANTHER" id="PTHR16983">
    <property type="entry name" value="UPAR/LY6 DOMAIN-CONTAINING PROTEIN"/>
    <property type="match status" value="1"/>
</dbReference>
<evidence type="ECO:0000313" key="5">
    <source>
        <dbReference type="Ensembl" id="ENSRNOP00000057187.2"/>
    </source>
</evidence>
<feature type="signal peptide" evidence="2">
    <location>
        <begin position="1"/>
        <end position="21"/>
    </location>
</feature>
<dbReference type="GeneTree" id="ENSGT00940000163158"/>
<dbReference type="AGR" id="RGD:2323077"/>
<dbReference type="PANTHER" id="PTHR16983:SF31">
    <property type="entry name" value="PROSTATE AND TESTIS EXPRESSED PROTEIN Q-RELATED"/>
    <property type="match status" value="1"/>
</dbReference>
<dbReference type="PaxDb" id="10116-ENSRNOP00000057187"/>
<dbReference type="EMBL" id="JF412807">
    <property type="protein sequence ID" value="AEZ68746.1"/>
    <property type="molecule type" value="mRNA"/>
</dbReference>
<accession>D4AE36</accession>